<dbReference type="PANTHER" id="PTHR46289:SF14">
    <property type="entry name" value="DUF4371 DOMAIN-CONTAINING PROTEIN"/>
    <property type="match status" value="1"/>
</dbReference>
<evidence type="ECO:0000313" key="2">
    <source>
        <dbReference type="Proteomes" id="UP000663823"/>
    </source>
</evidence>
<evidence type="ECO:0008006" key="3">
    <source>
        <dbReference type="Google" id="ProtNLM"/>
    </source>
</evidence>
<organism evidence="1 2">
    <name type="scientific">Rotaria sordida</name>
    <dbReference type="NCBI Taxonomy" id="392033"/>
    <lineage>
        <taxon>Eukaryota</taxon>
        <taxon>Metazoa</taxon>
        <taxon>Spiralia</taxon>
        <taxon>Gnathifera</taxon>
        <taxon>Rotifera</taxon>
        <taxon>Eurotatoria</taxon>
        <taxon>Bdelloidea</taxon>
        <taxon>Philodinida</taxon>
        <taxon>Philodinidae</taxon>
        <taxon>Rotaria</taxon>
    </lineage>
</organism>
<accession>A0A820B2T5</accession>
<dbReference type="AlphaFoldDB" id="A0A820B2T5"/>
<name>A0A820B2T5_9BILA</name>
<protein>
    <recommendedName>
        <fullName evidence="3">HAT C-terminal dimerisation domain-containing protein</fullName>
    </recommendedName>
</protein>
<dbReference type="SUPFAM" id="SSF53098">
    <property type="entry name" value="Ribonuclease H-like"/>
    <property type="match status" value="1"/>
</dbReference>
<reference evidence="1" key="1">
    <citation type="submission" date="2021-02" db="EMBL/GenBank/DDBJ databases">
        <authorList>
            <person name="Nowell W R."/>
        </authorList>
    </citation>
    <scope>NUCLEOTIDE SEQUENCE</scope>
</reference>
<evidence type="ECO:0000313" key="1">
    <source>
        <dbReference type="EMBL" id="CAF4194678.1"/>
    </source>
</evidence>
<feature type="non-terminal residue" evidence="1">
    <location>
        <position position="1"/>
    </location>
</feature>
<dbReference type="EMBL" id="CAJOAX010020420">
    <property type="protein sequence ID" value="CAF4194678.1"/>
    <property type="molecule type" value="Genomic_DNA"/>
</dbReference>
<dbReference type="Proteomes" id="UP000663823">
    <property type="component" value="Unassembled WGS sequence"/>
</dbReference>
<dbReference type="PANTHER" id="PTHR46289">
    <property type="entry name" value="52 KDA REPRESSOR OF THE INHIBITOR OF THE PROTEIN KINASE-LIKE PROTEIN-RELATED"/>
    <property type="match status" value="1"/>
</dbReference>
<comment type="caution">
    <text evidence="1">The sequence shown here is derived from an EMBL/GenBank/DDBJ whole genome shotgun (WGS) entry which is preliminary data.</text>
</comment>
<gene>
    <name evidence="1" type="ORF">OTI717_LOCUS38316</name>
</gene>
<sequence length="364" mass="41969">HKVPKPSITRWSYSYEIVKFACHHYSAIILALSTISQSRSNGSSDGRRYVTDLMKPVVAFQIHLLRDILRPAMQFLRQIEKRGLCLDQFALNVSAARETISQAMNNFDFIKFRTTLNNIKDFSPVVTLTSHSTRLQEHTTSTDIDENELRKMGNDFVQYVLESLDNRFDAEAKEIIENLCVFSSPSNQSPEDLMNNPLIQKYTSPISYKHKGVDGKIYERTDQPLLNLKYLKDDVYAFSKITEGITTIPAILSKLAKFGSEQCPEWFRFYQILGTFAIGSNEAERMFSTLRRIKTWLRNRLSDNTVEILLKLSSLDIQLTDDAVNFIVEDFVKNPGRAKSRNVALFLETDQMKNDDDEHFFNLF</sequence>
<proteinExistence type="predicted"/>
<dbReference type="InterPro" id="IPR052958">
    <property type="entry name" value="IFN-induced_PKR_regulator"/>
</dbReference>
<dbReference type="InterPro" id="IPR012337">
    <property type="entry name" value="RNaseH-like_sf"/>
</dbReference>